<feature type="transmembrane region" description="Helical" evidence="10">
    <location>
        <begin position="205"/>
        <end position="225"/>
    </location>
</feature>
<dbReference type="UniPathway" id="UPA00378"/>
<evidence type="ECO:0000256" key="3">
    <source>
        <dbReference type="ARBA" id="ARBA00007222"/>
    </source>
</evidence>
<evidence type="ECO:0000313" key="14">
    <source>
        <dbReference type="Proteomes" id="UP000238762"/>
    </source>
</evidence>
<keyword evidence="5 10" id="KW-0808">Transferase</keyword>
<comment type="subcellular location">
    <subcellularLocation>
        <location evidence="10">Cell membrane</location>
    </subcellularLocation>
    <subcellularLocation>
        <location evidence="1">Endomembrane system</location>
        <topology evidence="1">Multi-pass membrane protein</topology>
    </subcellularLocation>
</comment>
<keyword evidence="7 10" id="KW-1133">Transmembrane helix</keyword>
<proteinExistence type="inferred from homology"/>
<dbReference type="Proteomes" id="UP000238762">
    <property type="component" value="Unassembled WGS sequence"/>
</dbReference>
<dbReference type="InterPro" id="IPR032421">
    <property type="entry name" value="PMT_4TMC"/>
</dbReference>
<dbReference type="RefSeq" id="WP_106287220.1">
    <property type="nucleotide sequence ID" value="NZ_PVWJ01000010.1"/>
</dbReference>
<feature type="transmembrane region" description="Helical" evidence="10">
    <location>
        <begin position="258"/>
        <end position="277"/>
    </location>
</feature>
<evidence type="ECO:0000256" key="7">
    <source>
        <dbReference type="ARBA" id="ARBA00022989"/>
    </source>
</evidence>
<keyword evidence="10" id="KW-1003">Cell membrane</keyword>
<reference evidence="13 14" key="1">
    <citation type="submission" date="2018-02" db="EMBL/GenBank/DDBJ databases">
        <authorList>
            <person name="Cohen D.B."/>
            <person name="Kent A.D."/>
        </authorList>
    </citation>
    <scope>NUCLEOTIDE SEQUENCE [LARGE SCALE GENOMIC DNA]</scope>
    <source>
        <strain evidence="13 14">CCAP 1448/3</strain>
    </source>
</reference>
<keyword evidence="6 10" id="KW-0812">Transmembrane</keyword>
<gene>
    <name evidence="13" type="ORF">C7B64_03275</name>
</gene>
<evidence type="ECO:0000256" key="9">
    <source>
        <dbReference type="ARBA" id="ARBA00093617"/>
    </source>
</evidence>
<feature type="domain" description="Protein O-mannosyl-transferase C-terminal four TM" evidence="12">
    <location>
        <begin position="286"/>
        <end position="494"/>
    </location>
</feature>
<reference evidence="13 14" key="2">
    <citation type="submission" date="2018-03" db="EMBL/GenBank/DDBJ databases">
        <title>The ancient ancestry and fast evolution of plastids.</title>
        <authorList>
            <person name="Moore K.R."/>
            <person name="Magnabosco C."/>
            <person name="Momper L."/>
            <person name="Gold D.A."/>
            <person name="Bosak T."/>
            <person name="Fournier G.P."/>
        </authorList>
    </citation>
    <scope>NUCLEOTIDE SEQUENCE [LARGE SCALE GENOMIC DNA]</scope>
    <source>
        <strain evidence="13 14">CCAP 1448/3</strain>
    </source>
</reference>
<protein>
    <recommendedName>
        <fullName evidence="9 10">Polyprenol-phosphate-mannose--protein mannosyltransferase</fullName>
        <ecNumber evidence="10">2.4.1.-</ecNumber>
    </recommendedName>
</protein>
<evidence type="ECO:0000256" key="8">
    <source>
        <dbReference type="ARBA" id="ARBA00023136"/>
    </source>
</evidence>
<feature type="domain" description="ArnT-like N-terminal" evidence="11">
    <location>
        <begin position="25"/>
        <end position="233"/>
    </location>
</feature>
<evidence type="ECO:0000256" key="6">
    <source>
        <dbReference type="ARBA" id="ARBA00022692"/>
    </source>
</evidence>
<dbReference type="InterPro" id="IPR027005">
    <property type="entry name" value="PMT-like"/>
</dbReference>
<feature type="transmembrane region" description="Helical" evidence="10">
    <location>
        <begin position="156"/>
        <end position="176"/>
    </location>
</feature>
<evidence type="ECO:0000259" key="12">
    <source>
        <dbReference type="Pfam" id="PF16192"/>
    </source>
</evidence>
<dbReference type="EC" id="2.4.1.-" evidence="10"/>
<accession>A0A2T1C8W2</accession>
<dbReference type="InterPro" id="IPR003342">
    <property type="entry name" value="ArnT-like_N"/>
</dbReference>
<comment type="function">
    <text evidence="10">Protein O-mannosyltransferase that catalyzes the transfer of a single mannose residue from a polyprenol phospho-mannosyl lipidic donor to the hydroxyl group of selected serine and threonine residues in acceptor proteins.</text>
</comment>
<keyword evidence="8 10" id="KW-0472">Membrane</keyword>
<sequence length="514" mass="59018">MLKYQISRSKLQQQSIPWFPIGIWLIFLASLGLRFWGLGRFNVLVFDEVYYAKFANEFLQGKYVFYSHPPLGHYFVALGIWLAKHFAIGNDIVNNLTGSNISTFSYRWMNALFGSFIPLLVIGIAYQLTKRRSFALIAGFLMAADGLFLVESRYALNNMYMLVFGFLGHFVVLLALNRQSWQRWLWLLLAGISFGASIGTKWNGLYFLIGIYLLWAIACLTHLFIQKSPNSSTSEDISNSASFSTPLPRLSQLSLPDLSFFLGVVPAVVYTLLWIPYLNLEHQPHFFSNFAQEQEQILDYHNSIKDGPKVHPYCSKWFTWPLMLRPIAYFYATARNTTETVPITPPLPAGVGKVIYDVHAMGNPFLYVLSCAAVIVLVVYLGKNLIQWVKGDPNTGVIYNASTWVLVYILLNYAVNLLPWVRVTRCTFLYHYMPSSVFAFLALAWVIDGWLHSWKTHLRGTGITLIFLVLFGLIYWMPIYLGLPLSNTEYSVRMVRIDTRQLPTWVKEFFPNWI</sequence>
<feature type="transmembrane region" description="Helical" evidence="10">
    <location>
        <begin position="108"/>
        <end position="126"/>
    </location>
</feature>
<comment type="caution">
    <text evidence="13">The sequence shown here is derived from an EMBL/GenBank/DDBJ whole genome shotgun (WGS) entry which is preliminary data.</text>
</comment>
<feature type="transmembrane region" description="Helical" evidence="10">
    <location>
        <begin position="430"/>
        <end position="451"/>
    </location>
</feature>
<dbReference type="GO" id="GO:0012505">
    <property type="term" value="C:endomembrane system"/>
    <property type="evidence" value="ECO:0007669"/>
    <property type="project" value="UniProtKB-SubCell"/>
</dbReference>
<feature type="transmembrane region" description="Helical" evidence="10">
    <location>
        <begin position="463"/>
        <end position="483"/>
    </location>
</feature>
<evidence type="ECO:0000313" key="13">
    <source>
        <dbReference type="EMBL" id="PSB04587.1"/>
    </source>
</evidence>
<keyword evidence="14" id="KW-1185">Reference proteome</keyword>
<organism evidence="13 14">
    <name type="scientific">Merismopedia glauca CCAP 1448/3</name>
    <dbReference type="NCBI Taxonomy" id="1296344"/>
    <lineage>
        <taxon>Bacteria</taxon>
        <taxon>Bacillati</taxon>
        <taxon>Cyanobacteriota</taxon>
        <taxon>Cyanophyceae</taxon>
        <taxon>Synechococcales</taxon>
        <taxon>Merismopediaceae</taxon>
        <taxon>Merismopedia</taxon>
    </lineage>
</organism>
<name>A0A2T1C8W2_9CYAN</name>
<evidence type="ECO:0000256" key="10">
    <source>
        <dbReference type="RuleBase" id="RU367007"/>
    </source>
</evidence>
<evidence type="ECO:0000256" key="5">
    <source>
        <dbReference type="ARBA" id="ARBA00022679"/>
    </source>
</evidence>
<keyword evidence="4 10" id="KW-0328">Glycosyltransferase</keyword>
<evidence type="ECO:0000256" key="2">
    <source>
        <dbReference type="ARBA" id="ARBA00004922"/>
    </source>
</evidence>
<dbReference type="PANTHER" id="PTHR10050:SF46">
    <property type="entry name" value="PROTEIN O-MANNOSYL-TRANSFERASE 2"/>
    <property type="match status" value="1"/>
</dbReference>
<dbReference type="GO" id="GO:0005886">
    <property type="term" value="C:plasma membrane"/>
    <property type="evidence" value="ECO:0007669"/>
    <property type="project" value="UniProtKB-SubCell"/>
</dbReference>
<evidence type="ECO:0000256" key="1">
    <source>
        <dbReference type="ARBA" id="ARBA00004127"/>
    </source>
</evidence>
<feature type="transmembrane region" description="Helical" evidence="10">
    <location>
        <begin position="365"/>
        <end position="386"/>
    </location>
</feature>
<dbReference type="Pfam" id="PF16192">
    <property type="entry name" value="PMT_4TMC"/>
    <property type="match status" value="1"/>
</dbReference>
<feature type="transmembrane region" description="Helical" evidence="10">
    <location>
        <begin position="133"/>
        <end position="150"/>
    </location>
</feature>
<comment type="pathway">
    <text evidence="2 10">Protein modification; protein glycosylation.</text>
</comment>
<comment type="similarity">
    <text evidence="3 10">Belongs to the glycosyltransferase 39 family.</text>
</comment>
<evidence type="ECO:0000256" key="4">
    <source>
        <dbReference type="ARBA" id="ARBA00022676"/>
    </source>
</evidence>
<feature type="transmembrane region" description="Helical" evidence="10">
    <location>
        <begin position="16"/>
        <end position="36"/>
    </location>
</feature>
<evidence type="ECO:0000259" key="11">
    <source>
        <dbReference type="Pfam" id="PF02366"/>
    </source>
</evidence>
<dbReference type="AlphaFoldDB" id="A0A2T1C8W2"/>
<dbReference type="PANTHER" id="PTHR10050">
    <property type="entry name" value="DOLICHYL-PHOSPHATE-MANNOSE--PROTEIN MANNOSYLTRANSFERASE"/>
    <property type="match status" value="1"/>
</dbReference>
<dbReference type="Pfam" id="PF02366">
    <property type="entry name" value="PMT"/>
    <property type="match status" value="1"/>
</dbReference>
<feature type="transmembrane region" description="Helical" evidence="10">
    <location>
        <begin position="398"/>
        <end position="418"/>
    </location>
</feature>
<dbReference type="EMBL" id="PVWJ01000010">
    <property type="protein sequence ID" value="PSB04587.1"/>
    <property type="molecule type" value="Genomic_DNA"/>
</dbReference>
<dbReference type="OrthoDB" id="9776737at2"/>
<dbReference type="GO" id="GO:0004169">
    <property type="term" value="F:dolichyl-phosphate-mannose-protein mannosyltransferase activity"/>
    <property type="evidence" value="ECO:0007669"/>
    <property type="project" value="UniProtKB-UniRule"/>
</dbReference>